<protein>
    <submittedName>
        <fullName evidence="1">Uncharacterized protein</fullName>
    </submittedName>
</protein>
<proteinExistence type="predicted"/>
<reference evidence="1" key="1">
    <citation type="submission" date="2022-10" db="EMBL/GenBank/DDBJ databases">
        <title>Culturing micro-colonial fungi from biological soil crusts in the Mojave desert and describing Neophaeococcomyces mojavensis, and introducing the new genera and species Taxawa tesnikishii.</title>
        <authorList>
            <person name="Kurbessoian T."/>
            <person name="Stajich J.E."/>
        </authorList>
    </citation>
    <scope>NUCLEOTIDE SEQUENCE</scope>
    <source>
        <strain evidence="1">JES_112</strain>
    </source>
</reference>
<sequence length="223" mass="24468">MSFATNLQAKFSGKVGDPVPEFNTEFPLHPAIVHFPIAFNILAWGLDILYALTTTYVKPDFLTSRFGNASTLLDITRLGYFMLCAGLIATVPAIMSGNKQLIGMISKNGGPWEKDTQGKQKSTMVPRIKVAITHALVNDVIFLVNLYSWYCRRSTEKSVNVGNVPSEMNMIISMCLLPMLLGSAKAGGTLVFNHGVGLNLGRKSVKEINRKPGMECLIDRAEK</sequence>
<dbReference type="Proteomes" id="UP001172386">
    <property type="component" value="Unassembled WGS sequence"/>
</dbReference>
<comment type="caution">
    <text evidence="1">The sequence shown here is derived from an EMBL/GenBank/DDBJ whole genome shotgun (WGS) entry which is preliminary data.</text>
</comment>
<accession>A0ACC3AAF8</accession>
<gene>
    <name evidence="1" type="ORF">H2198_003748</name>
</gene>
<keyword evidence="2" id="KW-1185">Reference proteome</keyword>
<evidence type="ECO:0000313" key="2">
    <source>
        <dbReference type="Proteomes" id="UP001172386"/>
    </source>
</evidence>
<dbReference type="EMBL" id="JAPDRQ010000052">
    <property type="protein sequence ID" value="KAJ9658318.1"/>
    <property type="molecule type" value="Genomic_DNA"/>
</dbReference>
<evidence type="ECO:0000313" key="1">
    <source>
        <dbReference type="EMBL" id="KAJ9658318.1"/>
    </source>
</evidence>
<organism evidence="1 2">
    <name type="scientific">Neophaeococcomyces mojaviensis</name>
    <dbReference type="NCBI Taxonomy" id="3383035"/>
    <lineage>
        <taxon>Eukaryota</taxon>
        <taxon>Fungi</taxon>
        <taxon>Dikarya</taxon>
        <taxon>Ascomycota</taxon>
        <taxon>Pezizomycotina</taxon>
        <taxon>Eurotiomycetes</taxon>
        <taxon>Chaetothyriomycetidae</taxon>
        <taxon>Chaetothyriales</taxon>
        <taxon>Chaetothyriales incertae sedis</taxon>
        <taxon>Neophaeococcomyces</taxon>
    </lineage>
</organism>
<name>A0ACC3AAF8_9EURO</name>